<evidence type="ECO:0000313" key="3">
    <source>
        <dbReference type="EMBL" id="GAF78256.1"/>
    </source>
</evidence>
<dbReference type="InterPro" id="IPR006680">
    <property type="entry name" value="Amidohydro-rel"/>
</dbReference>
<dbReference type="Pfam" id="PF04909">
    <property type="entry name" value="Amidohydro_2"/>
    <property type="match status" value="1"/>
</dbReference>
<protein>
    <recommendedName>
        <fullName evidence="2">Amidohydrolase-related domain-containing protein</fullName>
    </recommendedName>
</protein>
<evidence type="ECO:0000256" key="1">
    <source>
        <dbReference type="ARBA" id="ARBA00023239"/>
    </source>
</evidence>
<dbReference type="InterPro" id="IPR032465">
    <property type="entry name" value="ACMSD"/>
</dbReference>
<dbReference type="AlphaFoldDB" id="X0SSX6"/>
<dbReference type="PANTHER" id="PTHR21240:SF19">
    <property type="entry name" value="CATALYTIC_ HYDROLASE"/>
    <property type="match status" value="1"/>
</dbReference>
<name>X0SSX6_9ZZZZ</name>
<organism evidence="3">
    <name type="scientific">marine sediment metagenome</name>
    <dbReference type="NCBI Taxonomy" id="412755"/>
    <lineage>
        <taxon>unclassified sequences</taxon>
        <taxon>metagenomes</taxon>
        <taxon>ecological metagenomes</taxon>
    </lineage>
</organism>
<dbReference type="GO" id="GO:0016831">
    <property type="term" value="F:carboxy-lyase activity"/>
    <property type="evidence" value="ECO:0007669"/>
    <property type="project" value="InterPro"/>
</dbReference>
<dbReference type="GO" id="GO:0016787">
    <property type="term" value="F:hydrolase activity"/>
    <property type="evidence" value="ECO:0007669"/>
    <property type="project" value="InterPro"/>
</dbReference>
<dbReference type="Gene3D" id="3.20.20.140">
    <property type="entry name" value="Metal-dependent hydrolases"/>
    <property type="match status" value="1"/>
</dbReference>
<dbReference type="EMBL" id="BARS01003145">
    <property type="protein sequence ID" value="GAF78256.1"/>
    <property type="molecule type" value="Genomic_DNA"/>
</dbReference>
<comment type="caution">
    <text evidence="3">The sequence shown here is derived from an EMBL/GenBank/DDBJ whole genome shotgun (WGS) entry which is preliminary data.</text>
</comment>
<gene>
    <name evidence="3" type="ORF">S01H1_06059</name>
</gene>
<keyword evidence="1" id="KW-0456">Lyase</keyword>
<dbReference type="InterPro" id="IPR032466">
    <property type="entry name" value="Metal_Hydrolase"/>
</dbReference>
<dbReference type="SUPFAM" id="SSF51556">
    <property type="entry name" value="Metallo-dependent hydrolases"/>
    <property type="match status" value="1"/>
</dbReference>
<reference evidence="3" key="1">
    <citation type="journal article" date="2014" name="Front. Microbiol.">
        <title>High frequency of phylogenetically diverse reductive dehalogenase-homologous genes in deep subseafloor sedimentary metagenomes.</title>
        <authorList>
            <person name="Kawai M."/>
            <person name="Futagami T."/>
            <person name="Toyoda A."/>
            <person name="Takaki Y."/>
            <person name="Nishi S."/>
            <person name="Hori S."/>
            <person name="Arai W."/>
            <person name="Tsubouchi T."/>
            <person name="Morono Y."/>
            <person name="Uchiyama I."/>
            <person name="Ito T."/>
            <person name="Fujiyama A."/>
            <person name="Inagaki F."/>
            <person name="Takami H."/>
        </authorList>
    </citation>
    <scope>NUCLEOTIDE SEQUENCE</scope>
    <source>
        <strain evidence="3">Expedition CK06-06</strain>
    </source>
</reference>
<evidence type="ECO:0000259" key="2">
    <source>
        <dbReference type="Pfam" id="PF04909"/>
    </source>
</evidence>
<accession>X0SSX6</accession>
<proteinExistence type="predicted"/>
<dbReference type="PANTHER" id="PTHR21240">
    <property type="entry name" value="2-AMINO-3-CARBOXYLMUCONATE-6-SEMIALDEHYDE DECARBOXYLASE"/>
    <property type="match status" value="1"/>
</dbReference>
<sequence length="240" mass="26974">MVVIDAHCHMSRRGPASSLIENMDAAGIDKAVIFGENEFVVEAVKEFPERYIPYCYFDVRQEEEGVEEVEKYLRDYEWKGVKVGHQHAVARFMYPMMEKAEEYGAVVAVHSDHSVRNHPYIIGDIANSFPKVNTIILHMGGGTCFDSELLSTKIAEKNPNIYLETCYSNPYAIKQAVEHLGPEKVMFGSDSSNNGYGSRFEKPGQYMELMLDAVQLIGLPKKQEELVLGDSVAKLLGVEN</sequence>
<feature type="domain" description="Amidohydrolase-related" evidence="2">
    <location>
        <begin position="23"/>
        <end position="236"/>
    </location>
</feature>